<dbReference type="Proteomes" id="UP000503264">
    <property type="component" value="Chromosome"/>
</dbReference>
<dbReference type="EMBL" id="CP012542">
    <property type="protein sequence ID" value="QCD44733.1"/>
    <property type="molecule type" value="Genomic_DNA"/>
</dbReference>
<keyword evidence="3" id="KW-1185">Reference proteome</keyword>
<dbReference type="RefSeq" id="WP_169752784.1">
    <property type="nucleotide sequence ID" value="NZ_CP012542.1"/>
</dbReference>
<reference evidence="2 3" key="1">
    <citation type="submission" date="2016-07" db="EMBL/GenBank/DDBJ databases">
        <title>Comparative genomics of the Campylobacter concisus group.</title>
        <authorList>
            <person name="Miller W.G."/>
            <person name="Yee E."/>
            <person name="Chapman M.H."/>
            <person name="Huynh S."/>
            <person name="Bono J.L."/>
            <person name="On S.L.W."/>
            <person name="StLeger J."/>
            <person name="Foster G."/>
            <person name="Parker C.T."/>
        </authorList>
    </citation>
    <scope>NUCLEOTIDE SEQUENCE [LARGE SCALE GENOMIC DNA]</scope>
    <source>
        <strain evidence="2 3">CCUG 21559</strain>
    </source>
</reference>
<evidence type="ECO:0000256" key="1">
    <source>
        <dbReference type="SAM" id="Phobius"/>
    </source>
</evidence>
<feature type="transmembrane region" description="Helical" evidence="1">
    <location>
        <begin position="30"/>
        <end position="48"/>
    </location>
</feature>
<evidence type="ECO:0000313" key="3">
    <source>
        <dbReference type="Proteomes" id="UP000503264"/>
    </source>
</evidence>
<keyword evidence="1" id="KW-0812">Transmembrane</keyword>
<sequence length="117" mass="13457">MLRYAFVILALVVLFVALWAIKDEKLSKKNKVLLTALAFLAMLFAYFFQSVQDDKHSENLELLKHFKQGKVLVCSDINVTNTKFNYEFGTSCFLPKREFKELNGLVLKISDCKVLSD</sequence>
<keyword evidence="1" id="KW-1133">Transmembrane helix</keyword>
<accession>A0A6G5QG94</accession>
<protein>
    <submittedName>
        <fullName evidence="2">Putative membrane protein</fullName>
    </submittedName>
</protein>
<proteinExistence type="predicted"/>
<keyword evidence="1" id="KW-0472">Membrane</keyword>
<name>A0A6G5QG94_9BACT</name>
<evidence type="ECO:0000313" key="2">
    <source>
        <dbReference type="EMBL" id="QCD44733.1"/>
    </source>
</evidence>
<dbReference type="AlphaFoldDB" id="A0A6G5QG94"/>
<organism evidence="2 3">
    <name type="scientific">Campylobacter mucosalis CCUG 21559</name>
    <dbReference type="NCBI Taxonomy" id="1032067"/>
    <lineage>
        <taxon>Bacteria</taxon>
        <taxon>Pseudomonadati</taxon>
        <taxon>Campylobacterota</taxon>
        <taxon>Epsilonproteobacteria</taxon>
        <taxon>Campylobacterales</taxon>
        <taxon>Campylobacteraceae</taxon>
        <taxon>Campylobacter</taxon>
    </lineage>
</organism>
<gene>
    <name evidence="2" type="ORF">CMUC_0944</name>
</gene>